<feature type="domain" description="Tyr recombinase" evidence="3">
    <location>
        <begin position="169"/>
        <end position="351"/>
    </location>
</feature>
<dbReference type="PROSITE" id="PS51898">
    <property type="entry name" value="TYR_RECOMBINASE"/>
    <property type="match status" value="1"/>
</dbReference>
<dbReference type="EMBL" id="FTOG01000017">
    <property type="protein sequence ID" value="SIT21549.1"/>
    <property type="molecule type" value="Genomic_DNA"/>
</dbReference>
<dbReference type="AlphaFoldDB" id="A0A1N7QFL3"/>
<dbReference type="PANTHER" id="PTHR30349:SF88">
    <property type="entry name" value="BLL1584 PROTEIN"/>
    <property type="match status" value="1"/>
</dbReference>
<evidence type="ECO:0000313" key="4">
    <source>
        <dbReference type="EMBL" id="SIT21549.1"/>
    </source>
</evidence>
<dbReference type="GO" id="GO:0003677">
    <property type="term" value="F:DNA binding"/>
    <property type="evidence" value="ECO:0007669"/>
    <property type="project" value="InterPro"/>
</dbReference>
<dbReference type="InterPro" id="IPR002104">
    <property type="entry name" value="Integrase_catalytic"/>
</dbReference>
<dbReference type="SUPFAM" id="SSF56349">
    <property type="entry name" value="DNA breaking-rejoining enzymes"/>
    <property type="match status" value="1"/>
</dbReference>
<dbReference type="STRING" id="453582.SAMN05421580_11733"/>
<dbReference type="Proteomes" id="UP000186221">
    <property type="component" value="Unassembled WGS sequence"/>
</dbReference>
<accession>A0A1N7QFL3</accession>
<name>A0A1N7QFL3_9RHOB</name>
<dbReference type="PANTHER" id="PTHR30349">
    <property type="entry name" value="PHAGE INTEGRASE-RELATED"/>
    <property type="match status" value="1"/>
</dbReference>
<dbReference type="Pfam" id="PF00589">
    <property type="entry name" value="Phage_integrase"/>
    <property type="match status" value="1"/>
</dbReference>
<dbReference type="GO" id="GO:0015074">
    <property type="term" value="P:DNA integration"/>
    <property type="evidence" value="ECO:0007669"/>
    <property type="project" value="UniProtKB-KW"/>
</dbReference>
<keyword evidence="5" id="KW-1185">Reference proteome</keyword>
<dbReference type="InterPro" id="IPR013762">
    <property type="entry name" value="Integrase-like_cat_sf"/>
</dbReference>
<keyword evidence="1" id="KW-0229">DNA integration</keyword>
<evidence type="ECO:0000259" key="3">
    <source>
        <dbReference type="PROSITE" id="PS51898"/>
    </source>
</evidence>
<evidence type="ECO:0000256" key="1">
    <source>
        <dbReference type="ARBA" id="ARBA00022908"/>
    </source>
</evidence>
<organism evidence="4 5">
    <name type="scientific">Rhodobacter aestuarii</name>
    <dbReference type="NCBI Taxonomy" id="453582"/>
    <lineage>
        <taxon>Bacteria</taxon>
        <taxon>Pseudomonadati</taxon>
        <taxon>Pseudomonadota</taxon>
        <taxon>Alphaproteobacteria</taxon>
        <taxon>Rhodobacterales</taxon>
        <taxon>Rhodobacter group</taxon>
        <taxon>Rhodobacter</taxon>
    </lineage>
</organism>
<dbReference type="OrthoDB" id="9808346at2"/>
<sequence>MPRKAAGARLYQRPDTGIFFIRDTGQPERSTGTRCREDAERALASYIVSKGVVTDTRHPDRFPISDALAIYAREHGPETARPGAIAEAIEALVPFWGGLMVGDVKGETCRRYARARVTTHGAPKGETRPVSPGTVRRELGVLSAAINFCHREGYLTHTVTVTRPEQPPPRERWLTRQEAAALLRAALRLTRGRHLAHFILLALYTGTRKDAILRLGFLPNTAGGWIDVDQGVLRRRGEQERETKKRRPPMRLSRKLLGHCRRWRAMGDIWAVTYQGQRVDDVKNAFAAACENAGLSDVTPHTLKHTAITWAMQKGMQIDDAAQYFGTSRETIIRVYWHHSPYFQQDAVAVMDRNQ</sequence>
<dbReference type="InterPro" id="IPR050090">
    <property type="entry name" value="Tyrosine_recombinase_XerCD"/>
</dbReference>
<reference evidence="5" key="1">
    <citation type="submission" date="2017-01" db="EMBL/GenBank/DDBJ databases">
        <authorList>
            <person name="Varghese N."/>
            <person name="Submissions S."/>
        </authorList>
    </citation>
    <scope>NUCLEOTIDE SEQUENCE [LARGE SCALE GENOMIC DNA]</scope>
    <source>
        <strain evidence="5">DSM 19945</strain>
    </source>
</reference>
<dbReference type="GO" id="GO:0006310">
    <property type="term" value="P:DNA recombination"/>
    <property type="evidence" value="ECO:0007669"/>
    <property type="project" value="UniProtKB-KW"/>
</dbReference>
<gene>
    <name evidence="4" type="ORF">SAMN05421580_11733</name>
</gene>
<dbReference type="InterPro" id="IPR011010">
    <property type="entry name" value="DNA_brk_join_enz"/>
</dbReference>
<evidence type="ECO:0000256" key="2">
    <source>
        <dbReference type="ARBA" id="ARBA00023172"/>
    </source>
</evidence>
<evidence type="ECO:0000313" key="5">
    <source>
        <dbReference type="Proteomes" id="UP000186221"/>
    </source>
</evidence>
<dbReference type="Gene3D" id="1.10.443.10">
    <property type="entry name" value="Intergrase catalytic core"/>
    <property type="match status" value="1"/>
</dbReference>
<dbReference type="RefSeq" id="WP_076486432.1">
    <property type="nucleotide sequence ID" value="NZ_FTOG01000017.1"/>
</dbReference>
<protein>
    <submittedName>
        <fullName evidence="4">Integrase</fullName>
    </submittedName>
</protein>
<keyword evidence="2" id="KW-0233">DNA recombination</keyword>
<proteinExistence type="predicted"/>